<dbReference type="PANTHER" id="PTHR34374">
    <property type="entry name" value="LARGE RIBOSOMAL RNA SUBUNIT ACCUMULATION PROTEIN YCED HOMOLOG 1, CHLOROPLASTIC"/>
    <property type="match status" value="1"/>
</dbReference>
<dbReference type="EMBL" id="MFNE01000052">
    <property type="protein sequence ID" value="OGG93312.1"/>
    <property type="molecule type" value="Genomic_DNA"/>
</dbReference>
<evidence type="ECO:0000313" key="1">
    <source>
        <dbReference type="EMBL" id="OGG93312.1"/>
    </source>
</evidence>
<dbReference type="AlphaFoldDB" id="A0A1F6G5G2"/>
<comment type="caution">
    <text evidence="1">The sequence shown here is derived from an EMBL/GenBank/DDBJ whole genome shotgun (WGS) entry which is preliminary data.</text>
</comment>
<gene>
    <name evidence="1" type="ORF">A2527_13805</name>
</gene>
<dbReference type="Proteomes" id="UP000178449">
    <property type="component" value="Unassembled WGS sequence"/>
</dbReference>
<accession>A0A1F6G5G2</accession>
<evidence type="ECO:0008006" key="3">
    <source>
        <dbReference type="Google" id="ProtNLM"/>
    </source>
</evidence>
<reference evidence="1 2" key="1">
    <citation type="journal article" date="2016" name="Nat. Commun.">
        <title>Thousands of microbial genomes shed light on interconnected biogeochemical processes in an aquifer system.</title>
        <authorList>
            <person name="Anantharaman K."/>
            <person name="Brown C.T."/>
            <person name="Hug L.A."/>
            <person name="Sharon I."/>
            <person name="Castelle C.J."/>
            <person name="Probst A.J."/>
            <person name="Thomas B.C."/>
            <person name="Singh A."/>
            <person name="Wilkins M.J."/>
            <person name="Karaoz U."/>
            <person name="Brodie E.L."/>
            <person name="Williams K.H."/>
            <person name="Hubbard S.S."/>
            <person name="Banfield J.F."/>
        </authorList>
    </citation>
    <scope>NUCLEOTIDE SEQUENCE [LARGE SCALE GENOMIC DNA]</scope>
</reference>
<dbReference type="Pfam" id="PF02620">
    <property type="entry name" value="YceD"/>
    <property type="match status" value="1"/>
</dbReference>
<protein>
    <recommendedName>
        <fullName evidence="3">DUF177 domain-containing protein</fullName>
    </recommendedName>
</protein>
<dbReference type="PANTHER" id="PTHR34374:SF1">
    <property type="entry name" value="LARGE RIBOSOMAL RNA SUBUNIT ACCUMULATION PROTEIN YCED HOMOLOG 1, CHLOROPLASTIC"/>
    <property type="match status" value="1"/>
</dbReference>
<organism evidence="1 2">
    <name type="scientific">Candidatus Lambdaproteobacteria bacterium RIFOXYD2_FULL_50_16</name>
    <dbReference type="NCBI Taxonomy" id="1817772"/>
    <lineage>
        <taxon>Bacteria</taxon>
        <taxon>Pseudomonadati</taxon>
        <taxon>Pseudomonadota</taxon>
        <taxon>Candidatus Lambdaproteobacteria</taxon>
    </lineage>
</organism>
<proteinExistence type="predicted"/>
<dbReference type="STRING" id="1817772.A2527_13805"/>
<sequence length="183" mass="20916">MGSYLGWFMEIHLNRLEAGPVHLEFDAPVSRLEDRVTGGPIQIKAHLARDQDRIRLTGDYRAEVMGHCDLCLGQIPLIMAGKLDLVLCSEDEDKPEQWDLELNLDAQDQDYYQGDKIEVQRYFQDQLILDLPPKLLCSPECRGLCARCGADLNHEPCRCDGIDPSNPFLLLKDLQEKHKKQEN</sequence>
<name>A0A1F6G5G2_9PROT</name>
<dbReference type="InterPro" id="IPR003772">
    <property type="entry name" value="YceD"/>
</dbReference>
<evidence type="ECO:0000313" key="2">
    <source>
        <dbReference type="Proteomes" id="UP000178449"/>
    </source>
</evidence>